<evidence type="ECO:0000313" key="4">
    <source>
        <dbReference type="Proteomes" id="UP001141183"/>
    </source>
</evidence>
<dbReference type="Pfam" id="PF02302">
    <property type="entry name" value="PTS_IIB"/>
    <property type="match status" value="1"/>
</dbReference>
<keyword evidence="3" id="KW-0762">Sugar transport</keyword>
<dbReference type="InterPro" id="IPR036095">
    <property type="entry name" value="PTS_EIIB-like_sf"/>
</dbReference>
<protein>
    <submittedName>
        <fullName evidence="3">PTS sugar transporter subunit IIB</fullName>
    </submittedName>
</protein>
<evidence type="ECO:0000256" key="1">
    <source>
        <dbReference type="ARBA" id="ARBA00022679"/>
    </source>
</evidence>
<gene>
    <name evidence="3" type="ORF">NE398_07900</name>
</gene>
<dbReference type="Proteomes" id="UP001141183">
    <property type="component" value="Unassembled WGS sequence"/>
</dbReference>
<dbReference type="CDD" id="cd05563">
    <property type="entry name" value="PTS_IIB_ascorbate"/>
    <property type="match status" value="1"/>
</dbReference>
<accession>A0A9X3XI89</accession>
<dbReference type="PROSITE" id="PS51099">
    <property type="entry name" value="PTS_EIIB_TYPE_2"/>
    <property type="match status" value="1"/>
</dbReference>
<keyword evidence="3" id="KW-0813">Transport</keyword>
<dbReference type="SUPFAM" id="SSF52794">
    <property type="entry name" value="PTS system IIB component-like"/>
    <property type="match status" value="1"/>
</dbReference>
<dbReference type="AlphaFoldDB" id="A0A9X3XI89"/>
<keyword evidence="1" id="KW-0808">Transferase</keyword>
<dbReference type="InterPro" id="IPR003501">
    <property type="entry name" value="PTS_EIIB_2/3"/>
</dbReference>
<proteinExistence type="predicted"/>
<sequence>MKILAVCGFGVGSSMILKMSIEKVLKEMNISAEVNNTDINDARGADCDVILTSAELHRELEGTCNVPVYPVKKYMDLVEVREVLEKFLSER</sequence>
<organism evidence="3 4">
    <name type="scientific">Clostridium tertium</name>
    <dbReference type="NCBI Taxonomy" id="1559"/>
    <lineage>
        <taxon>Bacteria</taxon>
        <taxon>Bacillati</taxon>
        <taxon>Bacillota</taxon>
        <taxon>Clostridia</taxon>
        <taxon>Eubacteriales</taxon>
        <taxon>Clostridiaceae</taxon>
        <taxon>Clostridium</taxon>
    </lineage>
</organism>
<dbReference type="InterPro" id="IPR013011">
    <property type="entry name" value="PTS_EIIB_2"/>
</dbReference>
<comment type="caution">
    <text evidence="3">The sequence shown here is derived from an EMBL/GenBank/DDBJ whole genome shotgun (WGS) entry which is preliminary data.</text>
</comment>
<dbReference type="GeneID" id="93043180"/>
<dbReference type="GO" id="GO:0009401">
    <property type="term" value="P:phosphoenolpyruvate-dependent sugar phosphotransferase system"/>
    <property type="evidence" value="ECO:0007669"/>
    <property type="project" value="InterPro"/>
</dbReference>
<dbReference type="GO" id="GO:0008982">
    <property type="term" value="F:protein-N(PI)-phosphohistidine-sugar phosphotransferase activity"/>
    <property type="evidence" value="ECO:0007669"/>
    <property type="project" value="InterPro"/>
</dbReference>
<evidence type="ECO:0000313" key="3">
    <source>
        <dbReference type="EMBL" id="MDC4240085.1"/>
    </source>
</evidence>
<dbReference type="Gene3D" id="3.40.50.2300">
    <property type="match status" value="1"/>
</dbReference>
<name>A0A9X3XI89_9CLOT</name>
<dbReference type="EMBL" id="JAMRYU010000007">
    <property type="protein sequence ID" value="MDC4240085.1"/>
    <property type="molecule type" value="Genomic_DNA"/>
</dbReference>
<reference evidence="3" key="1">
    <citation type="submission" date="2022-05" db="EMBL/GenBank/DDBJ databases">
        <title>Draft genome sequence of Clostridium tertium strain CP3 isolated from Peru.</title>
        <authorList>
            <person name="Hurtado R."/>
            <person name="Lima L."/>
            <person name="Sousa T."/>
            <person name="Jaiswal A.K."/>
            <person name="Tiwari S."/>
            <person name="Maturrano L."/>
            <person name="Brenig B."/>
            <person name="Azevedo V."/>
        </authorList>
    </citation>
    <scope>NUCLEOTIDE SEQUENCE</scope>
    <source>
        <strain evidence="3">CP3</strain>
    </source>
</reference>
<evidence type="ECO:0000259" key="2">
    <source>
        <dbReference type="PROSITE" id="PS51099"/>
    </source>
</evidence>
<keyword evidence="4" id="KW-1185">Reference proteome</keyword>
<feature type="domain" description="PTS EIIB type-2" evidence="2">
    <location>
        <begin position="1"/>
        <end position="91"/>
    </location>
</feature>
<dbReference type="RefSeq" id="WP_008680557.1">
    <property type="nucleotide sequence ID" value="NZ_BAAACM010000009.1"/>
</dbReference>